<organism evidence="2 3">
    <name type="scientific">Triparma retinervis</name>
    <dbReference type="NCBI Taxonomy" id="2557542"/>
    <lineage>
        <taxon>Eukaryota</taxon>
        <taxon>Sar</taxon>
        <taxon>Stramenopiles</taxon>
        <taxon>Ochrophyta</taxon>
        <taxon>Bolidophyceae</taxon>
        <taxon>Parmales</taxon>
        <taxon>Triparmaceae</taxon>
        <taxon>Triparma</taxon>
    </lineage>
</organism>
<reference evidence="2" key="1">
    <citation type="submission" date="2022-07" db="EMBL/GenBank/DDBJ databases">
        <title>Genome analysis of Parmales, a sister group of diatoms, reveals the evolutionary specialization of diatoms from phago-mixotrophs to photoautotrophs.</title>
        <authorList>
            <person name="Ban H."/>
            <person name="Sato S."/>
            <person name="Yoshikawa S."/>
            <person name="Kazumasa Y."/>
            <person name="Nakamura Y."/>
            <person name="Ichinomiya M."/>
            <person name="Saitoh K."/>
            <person name="Sato N."/>
            <person name="Blanc-Mathieu R."/>
            <person name="Endo H."/>
            <person name="Kuwata A."/>
            <person name="Ogata H."/>
        </authorList>
    </citation>
    <scope>NUCLEOTIDE SEQUENCE</scope>
</reference>
<name>A0A9W6ZKE8_9STRA</name>
<keyword evidence="3" id="KW-1185">Reference proteome</keyword>
<dbReference type="PROSITE" id="PS51257">
    <property type="entry name" value="PROKAR_LIPOPROTEIN"/>
    <property type="match status" value="1"/>
</dbReference>
<evidence type="ECO:0000313" key="3">
    <source>
        <dbReference type="Proteomes" id="UP001165082"/>
    </source>
</evidence>
<dbReference type="OrthoDB" id="224055at2759"/>
<feature type="compositionally biased region" description="Basic and acidic residues" evidence="1">
    <location>
        <begin position="230"/>
        <end position="244"/>
    </location>
</feature>
<feature type="compositionally biased region" description="Low complexity" evidence="1">
    <location>
        <begin position="252"/>
        <end position="262"/>
    </location>
</feature>
<evidence type="ECO:0000256" key="1">
    <source>
        <dbReference type="SAM" id="MobiDB-lite"/>
    </source>
</evidence>
<sequence>MGKNKKKKKKSAKPAPLVVLSSTTSCITMTFPLHMLPIVSDPARLDPPVPEGEHTFIEVGDGVVKYTYKVPGEQVLDKMTLEEVVMLGTSNEHFGRWIQMNKRPGFKGEVGVKVVEVTIHDKEVDLKWKCDDIGFIKDTTLNVERVVTSGEEVEGAIEAEPEYHGDPSMRFPTFRHVAAIRDRTSPITTPLTPSRGSIDRVVAHSTISELNLARRMKLWAMLDDMVDGTGKGKEKGGADGDPNSHKKHNHASSPTSSASSLSSNSLFMSRLRDLLGRDEELYGKGYGDYLRSHIKGIQDEMKEGKRKNEQLSDVITFDVLVKILGVWEKDEKTRKMNAFEVSPPRRVGAQFFSDRDTTPKSEIPTAGLTLEFQGYSQYAEICAMTSPSDIVSQFVSHCPAALASTKAAKKMIKKSLEDQMLDPKIRLLRAEIDKLAEKVQERADKHGGVDEVYRYYKETIEKEEGSGGAGGEGGVGREEFR</sequence>
<feature type="region of interest" description="Disordered" evidence="1">
    <location>
        <begin position="230"/>
        <end position="262"/>
    </location>
</feature>
<proteinExistence type="predicted"/>
<dbReference type="Proteomes" id="UP001165082">
    <property type="component" value="Unassembled WGS sequence"/>
</dbReference>
<dbReference type="AlphaFoldDB" id="A0A9W6ZKE8"/>
<comment type="caution">
    <text evidence="2">The sequence shown here is derived from an EMBL/GenBank/DDBJ whole genome shotgun (WGS) entry which is preliminary data.</text>
</comment>
<gene>
    <name evidence="2" type="ORF">TrRE_jg5681</name>
</gene>
<protein>
    <submittedName>
        <fullName evidence="2">Uncharacterized protein</fullName>
    </submittedName>
</protein>
<accession>A0A9W6ZKE8</accession>
<evidence type="ECO:0000313" key="2">
    <source>
        <dbReference type="EMBL" id="GMH51610.1"/>
    </source>
</evidence>
<dbReference type="EMBL" id="BRXZ01001987">
    <property type="protein sequence ID" value="GMH51610.1"/>
    <property type="molecule type" value="Genomic_DNA"/>
</dbReference>